<dbReference type="InterPro" id="IPR036249">
    <property type="entry name" value="Thioredoxin-like_sf"/>
</dbReference>
<dbReference type="SUPFAM" id="SSF52833">
    <property type="entry name" value="Thioredoxin-like"/>
    <property type="match status" value="1"/>
</dbReference>
<dbReference type="EMBL" id="JAGXBM010000004">
    <property type="protein sequence ID" value="MBS3696797.1"/>
    <property type="molecule type" value="Genomic_DNA"/>
</dbReference>
<keyword evidence="2" id="KW-1185">Reference proteome</keyword>
<proteinExistence type="predicted"/>
<dbReference type="Gene3D" id="3.40.30.10">
    <property type="entry name" value="Glutaredoxin"/>
    <property type="match status" value="1"/>
</dbReference>
<accession>A0ABS5MMD7</accession>
<dbReference type="InterPro" id="IPR008554">
    <property type="entry name" value="Glutaredoxin-like"/>
</dbReference>
<evidence type="ECO:0000313" key="1">
    <source>
        <dbReference type="EMBL" id="MBS3696797.1"/>
    </source>
</evidence>
<reference evidence="1 2" key="1">
    <citation type="submission" date="2021-05" db="EMBL/GenBank/DDBJ databases">
        <title>Staphylococcus fleurettii isolated from lake water in First Nation community in Manitoba, Canada.</title>
        <authorList>
            <person name="Bashar S."/>
            <person name="Murdock A."/>
            <person name="Patidar R."/>
            <person name="Golding G."/>
            <person name="Farenhorst A."/>
            <person name="Kumar A."/>
        </authorList>
    </citation>
    <scope>NUCLEOTIDE SEQUENCE [LARGE SCALE GENOMIC DNA]</scope>
    <source>
        <strain evidence="1 2">SF002</strain>
    </source>
</reference>
<gene>
    <name evidence="1" type="ORF">JJQ58_04775</name>
</gene>
<evidence type="ECO:0000313" key="2">
    <source>
        <dbReference type="Proteomes" id="UP000681586"/>
    </source>
</evidence>
<organism evidence="1 2">
    <name type="scientific">Mammaliicoccus fleurettii</name>
    <dbReference type="NCBI Taxonomy" id="150056"/>
    <lineage>
        <taxon>Bacteria</taxon>
        <taxon>Bacillati</taxon>
        <taxon>Bacillota</taxon>
        <taxon>Bacilli</taxon>
        <taxon>Bacillales</taxon>
        <taxon>Staphylococcaceae</taxon>
        <taxon>Mammaliicoccus</taxon>
    </lineage>
</organism>
<comment type="caution">
    <text evidence="1">The sequence shown here is derived from an EMBL/GenBank/DDBJ whole genome shotgun (WGS) entry which is preliminary data.</text>
</comment>
<sequence length="81" mass="9492">MDIKFYIGSNCGLCDDAKIQLDFFRDEYDHEIKIVTINIEEDDTLHKKYMLRVPVVEYNGVVLQEGNVDFVTLIEAYDELK</sequence>
<dbReference type="Proteomes" id="UP000681586">
    <property type="component" value="Unassembled WGS sequence"/>
</dbReference>
<dbReference type="RefSeq" id="WP_203153639.1">
    <property type="nucleotide sequence ID" value="NZ_JAEPSA010000006.1"/>
</dbReference>
<protein>
    <submittedName>
        <fullName evidence="1">Glutaredoxin family protein</fullName>
    </submittedName>
</protein>
<dbReference type="Pfam" id="PF05768">
    <property type="entry name" value="Glrx-like"/>
    <property type="match status" value="1"/>
</dbReference>
<name>A0ABS5MMD7_9STAP</name>